<dbReference type="AlphaFoldDB" id="A0A5K4FBJ1"/>
<dbReference type="InParanoid" id="A0A5K4FBJ1"/>
<evidence type="ECO:0000313" key="1">
    <source>
        <dbReference type="Proteomes" id="UP000008854"/>
    </source>
</evidence>
<reference evidence="1" key="1">
    <citation type="journal article" date="2012" name="PLoS Negl. Trop. Dis.">
        <title>A systematically improved high quality genome and transcriptome of the human blood fluke Schistosoma mansoni.</title>
        <authorList>
            <person name="Protasio A.V."/>
            <person name="Tsai I.J."/>
            <person name="Babbage A."/>
            <person name="Nichol S."/>
            <person name="Hunt M."/>
            <person name="Aslett M.A."/>
            <person name="De Silva N."/>
            <person name="Velarde G.S."/>
            <person name="Anderson T.J."/>
            <person name="Clark R.C."/>
            <person name="Davidson C."/>
            <person name="Dillon G.P."/>
            <person name="Holroyd N.E."/>
            <person name="LoVerde P.T."/>
            <person name="Lloyd C."/>
            <person name="McQuillan J."/>
            <person name="Oliveira G."/>
            <person name="Otto T.D."/>
            <person name="Parker-Manuel S.J."/>
            <person name="Quail M.A."/>
            <person name="Wilson R.A."/>
            <person name="Zerlotini A."/>
            <person name="Dunne D.W."/>
            <person name="Berriman M."/>
        </authorList>
    </citation>
    <scope>NUCLEOTIDE SEQUENCE [LARGE SCALE GENOMIC DNA]</scope>
    <source>
        <strain evidence="1">Puerto Rican</strain>
    </source>
</reference>
<protein>
    <submittedName>
        <fullName evidence="2">dUTP diphosphatase</fullName>
    </submittedName>
</protein>
<sequence>MYSTFDIQIDVIFVPQFIEVIKNGICLSILNNSILKPMFNYPSFNCDVRNDIIMGNNRGDGGL</sequence>
<organism evidence="1 2">
    <name type="scientific">Schistosoma mansoni</name>
    <name type="common">Blood fluke</name>
    <dbReference type="NCBI Taxonomy" id="6183"/>
    <lineage>
        <taxon>Eukaryota</taxon>
        <taxon>Metazoa</taxon>
        <taxon>Spiralia</taxon>
        <taxon>Lophotrochozoa</taxon>
        <taxon>Platyhelminthes</taxon>
        <taxon>Trematoda</taxon>
        <taxon>Digenea</taxon>
        <taxon>Strigeidida</taxon>
        <taxon>Schistosomatoidea</taxon>
        <taxon>Schistosomatidae</taxon>
        <taxon>Schistosoma</taxon>
    </lineage>
</organism>
<keyword evidence="1" id="KW-1185">Reference proteome</keyword>
<proteinExistence type="predicted"/>
<dbReference type="WBParaSite" id="Smp_335050.1">
    <property type="protein sequence ID" value="Smp_335050.1"/>
    <property type="gene ID" value="Smp_335050"/>
</dbReference>
<evidence type="ECO:0000313" key="2">
    <source>
        <dbReference type="WBParaSite" id="Smp_335050.1"/>
    </source>
</evidence>
<dbReference type="Proteomes" id="UP000008854">
    <property type="component" value="Unassembled WGS sequence"/>
</dbReference>
<reference evidence="2" key="2">
    <citation type="submission" date="2019-11" db="UniProtKB">
        <authorList>
            <consortium name="WormBaseParasite"/>
        </authorList>
    </citation>
    <scope>IDENTIFICATION</scope>
    <source>
        <strain evidence="2">Puerto Rican</strain>
    </source>
</reference>
<accession>A0A5K4FBJ1</accession>
<name>A0A5K4FBJ1_SCHMA</name>